<dbReference type="EMBL" id="JACLIC010000023">
    <property type="protein sequence ID" value="MBY0204434.1"/>
    <property type="molecule type" value="Genomic_DNA"/>
</dbReference>
<accession>A0ABS7KJY9</accession>
<organism evidence="1 2">
    <name type="scientific">Paenibacillus cucumis</name>
    <name type="common">ex Kampfer et al. 2016</name>
    <dbReference type="NCBI Taxonomy" id="1776858"/>
    <lineage>
        <taxon>Bacteria</taxon>
        <taxon>Bacillati</taxon>
        <taxon>Bacillota</taxon>
        <taxon>Bacilli</taxon>
        <taxon>Bacillales</taxon>
        <taxon>Paenibacillaceae</taxon>
        <taxon>Paenibacillus</taxon>
    </lineage>
</organism>
<comment type="caution">
    <text evidence="1">The sequence shown here is derived from an EMBL/GenBank/DDBJ whole genome shotgun (WGS) entry which is preliminary data.</text>
</comment>
<evidence type="ECO:0000313" key="1">
    <source>
        <dbReference type="EMBL" id="MBY0204434.1"/>
    </source>
</evidence>
<dbReference type="RefSeq" id="WP_221789011.1">
    <property type="nucleotide sequence ID" value="NZ_JACLIC010000023.1"/>
</dbReference>
<dbReference type="Proteomes" id="UP000706031">
    <property type="component" value="Unassembled WGS sequence"/>
</dbReference>
<evidence type="ECO:0000313" key="2">
    <source>
        <dbReference type="Proteomes" id="UP000706031"/>
    </source>
</evidence>
<evidence type="ECO:0008006" key="3">
    <source>
        <dbReference type="Google" id="ProtNLM"/>
    </source>
</evidence>
<reference evidence="1 2" key="1">
    <citation type="submission" date="2020-08" db="EMBL/GenBank/DDBJ databases">
        <title>Fungal Genomes of the International Space Station.</title>
        <authorList>
            <person name="Seuylemezian A."/>
            <person name="Singh N.K."/>
            <person name="Wood J."/>
            <person name="Venkateswaran K."/>
        </authorList>
    </citation>
    <scope>NUCLEOTIDE SEQUENCE [LARGE SCALE GENOMIC DNA]</scope>
    <source>
        <strain evidence="1 2">S/N-304-OC-R4</strain>
    </source>
</reference>
<proteinExistence type="predicted"/>
<gene>
    <name evidence="1" type="ORF">H7T88_14515</name>
</gene>
<sequence>MNLTKILLKELQGSLKELSFEFEGSSNPWVFVRSREGYVQEYIEIDKSNWESNAIRCTFQTGSKSVSSTKLERHQVNEWYVYQDKEELRSVFKHFLEIIEQFALPWFAKNTEFIPPAAPNYLEENWRNSIEDFVNKNKLNLHSSESIEILDQLVIKGLVEDEIYNISYCFGEIIRNQFGGQWIYDAEKGPRVYNMGGIPAFKRWPHTLVNNVIKEKNLSLKRYFEDIAYVLEG</sequence>
<protein>
    <recommendedName>
        <fullName evidence="3">DUF4304 domain-containing protein</fullName>
    </recommendedName>
</protein>
<name>A0ABS7KJY9_9BACL</name>
<keyword evidence="2" id="KW-1185">Reference proteome</keyword>